<dbReference type="GO" id="GO:0017046">
    <property type="term" value="F:peptide hormone binding"/>
    <property type="evidence" value="ECO:0007669"/>
    <property type="project" value="TreeGrafter"/>
</dbReference>
<dbReference type="InterPro" id="IPR001054">
    <property type="entry name" value="A/G_cyclase"/>
</dbReference>
<dbReference type="EC" id="4.6.1.2" evidence="3 16"/>
<dbReference type="PANTHER" id="PTHR11920:SF494">
    <property type="entry name" value="ATRIAL NATRIURETIC PEPTIDE RECEPTOR 2"/>
    <property type="match status" value="1"/>
</dbReference>
<feature type="chain" id="PRO_5013641127" description="Guanylate cyclase" evidence="18">
    <location>
        <begin position="17"/>
        <end position="1030"/>
    </location>
</feature>
<dbReference type="InterPro" id="IPR018297">
    <property type="entry name" value="A/G_cyclase_CS"/>
</dbReference>
<evidence type="ECO:0000313" key="22">
    <source>
        <dbReference type="Proteomes" id="UP000230750"/>
    </source>
</evidence>
<evidence type="ECO:0000256" key="17">
    <source>
        <dbReference type="SAM" id="Phobius"/>
    </source>
</evidence>
<dbReference type="InterPro" id="IPR029787">
    <property type="entry name" value="Nucleotide_cyclase"/>
</dbReference>
<comment type="catalytic activity">
    <reaction evidence="1 16">
        <text>GTP = 3',5'-cyclic GMP + diphosphate</text>
        <dbReference type="Rhea" id="RHEA:13665"/>
        <dbReference type="ChEBI" id="CHEBI:33019"/>
        <dbReference type="ChEBI" id="CHEBI:37565"/>
        <dbReference type="ChEBI" id="CHEBI:57746"/>
        <dbReference type="EC" id="4.6.1.2"/>
    </reaction>
</comment>
<reference evidence="21 22" key="1">
    <citation type="journal article" date="2017" name="PLoS Biol.">
        <title>The sea cucumber genome provides insights into morphological evolution and visceral regeneration.</title>
        <authorList>
            <person name="Zhang X."/>
            <person name="Sun L."/>
            <person name="Yuan J."/>
            <person name="Sun Y."/>
            <person name="Gao Y."/>
            <person name="Zhang L."/>
            <person name="Li S."/>
            <person name="Dai H."/>
            <person name="Hamel J.F."/>
            <person name="Liu C."/>
            <person name="Yu Y."/>
            <person name="Liu S."/>
            <person name="Lin W."/>
            <person name="Guo K."/>
            <person name="Jin S."/>
            <person name="Xu P."/>
            <person name="Storey K.B."/>
            <person name="Huan P."/>
            <person name="Zhang T."/>
            <person name="Zhou Y."/>
            <person name="Zhang J."/>
            <person name="Lin C."/>
            <person name="Li X."/>
            <person name="Xing L."/>
            <person name="Huo D."/>
            <person name="Sun M."/>
            <person name="Wang L."/>
            <person name="Mercier A."/>
            <person name="Li F."/>
            <person name="Yang H."/>
            <person name="Xiang J."/>
        </authorList>
    </citation>
    <scope>NUCLEOTIDE SEQUENCE [LARGE SCALE GENOMIC DNA]</scope>
    <source>
        <strain evidence="21">Shaxun</strain>
        <tissue evidence="21">Muscle</tissue>
    </source>
</reference>
<evidence type="ECO:0000259" key="19">
    <source>
        <dbReference type="PROSITE" id="PS50011"/>
    </source>
</evidence>
<dbReference type="Gene3D" id="1.10.510.10">
    <property type="entry name" value="Transferase(Phosphotransferase) domain 1"/>
    <property type="match status" value="1"/>
</dbReference>
<protein>
    <recommendedName>
        <fullName evidence="3 16">Guanylate cyclase</fullName>
        <ecNumber evidence="3 16">4.6.1.2</ecNumber>
    </recommendedName>
</protein>
<keyword evidence="9" id="KW-0342">GTP-binding</keyword>
<dbReference type="PROSITE" id="PS00452">
    <property type="entry name" value="GUANYLATE_CYCLASE_1"/>
    <property type="match status" value="1"/>
</dbReference>
<evidence type="ECO:0000256" key="7">
    <source>
        <dbReference type="ARBA" id="ARBA00022741"/>
    </source>
</evidence>
<dbReference type="SUPFAM" id="SSF56112">
    <property type="entry name" value="Protein kinase-like (PK-like)"/>
    <property type="match status" value="1"/>
</dbReference>
<dbReference type="STRING" id="307972.A0A2G8LRH9"/>
<dbReference type="Gene3D" id="3.30.70.1230">
    <property type="entry name" value="Nucleotide cyclase"/>
    <property type="match status" value="1"/>
</dbReference>
<accession>A0A2G8LRH9</accession>
<evidence type="ECO:0000256" key="2">
    <source>
        <dbReference type="ARBA" id="ARBA00004251"/>
    </source>
</evidence>
<evidence type="ECO:0000256" key="3">
    <source>
        <dbReference type="ARBA" id="ARBA00012202"/>
    </source>
</evidence>
<proteinExistence type="inferred from homology"/>
<dbReference type="Gene3D" id="3.40.50.2300">
    <property type="match status" value="2"/>
</dbReference>
<dbReference type="GO" id="GO:0007168">
    <property type="term" value="P:receptor guanylyl cyclase signaling pathway"/>
    <property type="evidence" value="ECO:0007669"/>
    <property type="project" value="TreeGrafter"/>
</dbReference>
<keyword evidence="22" id="KW-1185">Reference proteome</keyword>
<dbReference type="InterPro" id="IPR050401">
    <property type="entry name" value="Cyclic_nucleotide_synthase"/>
</dbReference>
<dbReference type="GO" id="GO:0004672">
    <property type="term" value="F:protein kinase activity"/>
    <property type="evidence" value="ECO:0007669"/>
    <property type="project" value="InterPro"/>
</dbReference>
<evidence type="ECO:0000256" key="1">
    <source>
        <dbReference type="ARBA" id="ARBA00001436"/>
    </source>
</evidence>
<gene>
    <name evidence="21" type="ORF">BSL78_00282</name>
</gene>
<dbReference type="OrthoDB" id="1890790at2759"/>
<dbReference type="GO" id="GO:0005524">
    <property type="term" value="F:ATP binding"/>
    <property type="evidence" value="ECO:0007669"/>
    <property type="project" value="InterPro"/>
</dbReference>
<dbReference type="AlphaFoldDB" id="A0A2G8LRH9"/>
<evidence type="ECO:0000256" key="6">
    <source>
        <dbReference type="ARBA" id="ARBA00022729"/>
    </source>
</evidence>
<dbReference type="InterPro" id="IPR001245">
    <property type="entry name" value="Ser-Thr/Tyr_kinase_cat_dom"/>
</dbReference>
<sequence>MYLSYLLWSITLVAVATEPNNEVSILSVYGEDTGTDEIHLRPAVQIAVETVRSRVRQGEYHEFQFNVIHKSIDCQGYPIEGPALAALYYLQYNVTAFVGPPCTVDIISVADLAASWNIPAISGVASAVELSDKTRFTTFTRTSFLADGLASAVVATMSRYNWKRCSFISSNTGYWSIMEEALANVLQQNNIFVHFVGLEYFQSTKAAMQEAGKLGRIIVMATDGPVIRNLMLDALDLGYINGEFVFFNIYPFTDDVQFKDFSWQSNDDRDSDAKLAYEALLTISVTVPTAEDVKNFRSEIRTIQAATLNYTSDMEESLFLAGTLHDAIILYSLAINETIGANADIRDGTAISIRMRDRKFQGVFGEVKIKPNGDRDSDYLISDMTDTITGTFEVVAYFLAESAGVFQAVNGKEIKWPAGAIGPPLDEPICGFYNEKSNCNRPEGIGTLAVVLVTSIVFVSIIILAFAWIYRRFRRENEVMKMLWKLNYGDLLFVSTKSSEMSTSSKMLTAPTDSESIMEKKISVNVAHFMGRLVVVKKVKKNVLTVTRAMLEDLTAMKDFDHTNVNRFVGACTEAANICFVMFYCSKGSLKDILENESLHIDWAFKYSLMTDVFWGLNYLHCSVIGMHGRLTSSNCVIDSRFVLKLTDFGLFEFRQGEEIDETSPEQILSTTKAGECSAGIVMHEIILRSGPFGMDSEANSVDEILQRVKNCEHPPYRPHLNEELSTPDVMELCQNCWSEKPEDRPSASALVAFMKSINKKANYTTNVLFRMEQYANNLEALVQERTEAFLEEKKRCERLLYEVLPRPVAEQLKKGLSVDPETYECVTVYFSDIVEFTKLSAQSTPMQVVTFLNDLYLCFDNIIGNYEVYKVETIGDAYMVVSGLPVRNGNVHSREIASMAVALLRKVENFTVRHMPEYQLQLRAGIHCGSVVAGVVGSKMPRYCLFGDTVNTASSMEATSEAMKIQVSSEAKFILDSFFIFKFEERGEIELRGKGKQKTFWLLGLIAEKQEKQQKKHFEEVYLPPNTYF</sequence>
<dbReference type="InterPro" id="IPR001170">
    <property type="entry name" value="ANPR/GUC"/>
</dbReference>
<evidence type="ECO:0000256" key="13">
    <source>
        <dbReference type="ARBA" id="ARBA00023239"/>
    </source>
</evidence>
<keyword evidence="12" id="KW-0325">Glycoprotein</keyword>
<dbReference type="Pfam" id="PF07714">
    <property type="entry name" value="PK_Tyr_Ser-Thr"/>
    <property type="match status" value="1"/>
</dbReference>
<dbReference type="Pfam" id="PF00211">
    <property type="entry name" value="Guanylate_cyc"/>
    <property type="match status" value="1"/>
</dbReference>
<keyword evidence="4" id="KW-1003">Cell membrane</keyword>
<evidence type="ECO:0000313" key="21">
    <source>
        <dbReference type="EMBL" id="PIK62831.1"/>
    </source>
</evidence>
<dbReference type="Pfam" id="PF01094">
    <property type="entry name" value="ANF_receptor"/>
    <property type="match status" value="1"/>
</dbReference>
<evidence type="ECO:0000256" key="14">
    <source>
        <dbReference type="ARBA" id="ARBA00023293"/>
    </source>
</evidence>
<feature type="domain" description="Guanylate cyclase" evidence="20">
    <location>
        <begin position="828"/>
        <end position="958"/>
    </location>
</feature>
<name>A0A2G8LRH9_STIJA</name>
<dbReference type="EMBL" id="MRZV01000005">
    <property type="protein sequence ID" value="PIK62831.1"/>
    <property type="molecule type" value="Genomic_DNA"/>
</dbReference>
<dbReference type="PROSITE" id="PS50125">
    <property type="entry name" value="GUANYLATE_CYCLASE_2"/>
    <property type="match status" value="1"/>
</dbReference>
<evidence type="ECO:0000256" key="4">
    <source>
        <dbReference type="ARBA" id="ARBA00022475"/>
    </source>
</evidence>
<keyword evidence="7" id="KW-0547">Nucleotide-binding</keyword>
<dbReference type="FunFam" id="3.30.70.1230:FF:000004">
    <property type="entry name" value="Guanylate cyclase"/>
    <property type="match status" value="1"/>
</dbReference>
<dbReference type="GO" id="GO:0005886">
    <property type="term" value="C:plasma membrane"/>
    <property type="evidence" value="ECO:0007669"/>
    <property type="project" value="UniProtKB-SubCell"/>
</dbReference>
<dbReference type="InterPro" id="IPR001828">
    <property type="entry name" value="ANF_lig-bd_rcpt"/>
</dbReference>
<organism evidence="21 22">
    <name type="scientific">Stichopus japonicus</name>
    <name type="common">Sea cucumber</name>
    <dbReference type="NCBI Taxonomy" id="307972"/>
    <lineage>
        <taxon>Eukaryota</taxon>
        <taxon>Metazoa</taxon>
        <taxon>Echinodermata</taxon>
        <taxon>Eleutherozoa</taxon>
        <taxon>Echinozoa</taxon>
        <taxon>Holothuroidea</taxon>
        <taxon>Aspidochirotacea</taxon>
        <taxon>Aspidochirotida</taxon>
        <taxon>Stichopodidae</taxon>
        <taxon>Apostichopus</taxon>
    </lineage>
</organism>
<dbReference type="SUPFAM" id="SSF55073">
    <property type="entry name" value="Nucleotide cyclase"/>
    <property type="match status" value="1"/>
</dbReference>
<feature type="domain" description="Protein kinase" evidence="19">
    <location>
        <begin position="477"/>
        <end position="758"/>
    </location>
</feature>
<evidence type="ECO:0000256" key="11">
    <source>
        <dbReference type="ARBA" id="ARBA00023170"/>
    </source>
</evidence>
<dbReference type="Proteomes" id="UP000230750">
    <property type="component" value="Unassembled WGS sequence"/>
</dbReference>
<comment type="similarity">
    <text evidence="15">Belongs to the adenylyl cyclase class-4/guanylyl cyclase family.</text>
</comment>
<keyword evidence="11 21" id="KW-0675">Receptor</keyword>
<dbReference type="GO" id="GO:0004016">
    <property type="term" value="F:adenylate cyclase activity"/>
    <property type="evidence" value="ECO:0007669"/>
    <property type="project" value="TreeGrafter"/>
</dbReference>
<evidence type="ECO:0000256" key="16">
    <source>
        <dbReference type="RuleBase" id="RU003431"/>
    </source>
</evidence>
<comment type="subcellular location">
    <subcellularLocation>
        <location evidence="2">Cell membrane</location>
        <topology evidence="2">Single-pass type I membrane protein</topology>
    </subcellularLocation>
</comment>
<dbReference type="GO" id="GO:0004383">
    <property type="term" value="F:guanylate cyclase activity"/>
    <property type="evidence" value="ECO:0007669"/>
    <property type="project" value="UniProtKB-EC"/>
</dbReference>
<keyword evidence="14 16" id="KW-0141">cGMP biosynthesis</keyword>
<keyword evidence="10 17" id="KW-0472">Membrane</keyword>
<dbReference type="InterPro" id="IPR011009">
    <property type="entry name" value="Kinase-like_dom_sf"/>
</dbReference>
<dbReference type="CDD" id="cd07302">
    <property type="entry name" value="CHD"/>
    <property type="match status" value="1"/>
</dbReference>
<evidence type="ECO:0000259" key="20">
    <source>
        <dbReference type="PROSITE" id="PS50125"/>
    </source>
</evidence>
<keyword evidence="8 17" id="KW-1133">Transmembrane helix</keyword>
<keyword evidence="6 18" id="KW-0732">Signal</keyword>
<evidence type="ECO:0000256" key="8">
    <source>
        <dbReference type="ARBA" id="ARBA00022989"/>
    </source>
</evidence>
<keyword evidence="5 17" id="KW-0812">Transmembrane</keyword>
<dbReference type="SUPFAM" id="SSF53822">
    <property type="entry name" value="Periplasmic binding protein-like I"/>
    <property type="match status" value="1"/>
</dbReference>
<evidence type="ECO:0000256" key="9">
    <source>
        <dbReference type="ARBA" id="ARBA00023134"/>
    </source>
</evidence>
<feature type="signal peptide" evidence="18">
    <location>
        <begin position="1"/>
        <end position="16"/>
    </location>
</feature>
<comment type="caution">
    <text evidence="21">The sequence shown here is derived from an EMBL/GenBank/DDBJ whole genome shotgun (WGS) entry which is preliminary data.</text>
</comment>
<dbReference type="InterPro" id="IPR000719">
    <property type="entry name" value="Prot_kinase_dom"/>
</dbReference>
<dbReference type="GO" id="GO:0035556">
    <property type="term" value="P:intracellular signal transduction"/>
    <property type="evidence" value="ECO:0007669"/>
    <property type="project" value="InterPro"/>
</dbReference>
<dbReference type="PROSITE" id="PS50011">
    <property type="entry name" value="PROTEIN_KINASE_DOM"/>
    <property type="match status" value="1"/>
</dbReference>
<evidence type="ECO:0000256" key="15">
    <source>
        <dbReference type="RuleBase" id="RU000405"/>
    </source>
</evidence>
<evidence type="ECO:0000256" key="12">
    <source>
        <dbReference type="ARBA" id="ARBA00023180"/>
    </source>
</evidence>
<feature type="transmembrane region" description="Helical" evidence="17">
    <location>
        <begin position="445"/>
        <end position="470"/>
    </location>
</feature>
<dbReference type="Gene3D" id="6.10.250.780">
    <property type="match status" value="1"/>
</dbReference>
<dbReference type="GO" id="GO:0005525">
    <property type="term" value="F:GTP binding"/>
    <property type="evidence" value="ECO:0007669"/>
    <property type="project" value="UniProtKB-KW"/>
</dbReference>
<dbReference type="CDD" id="cd06352">
    <property type="entry name" value="PBP1_NPR_GC-like"/>
    <property type="match status" value="1"/>
</dbReference>
<evidence type="ECO:0000256" key="18">
    <source>
        <dbReference type="SAM" id="SignalP"/>
    </source>
</evidence>
<dbReference type="GO" id="GO:0016941">
    <property type="term" value="F:natriuretic peptide receptor activity"/>
    <property type="evidence" value="ECO:0007669"/>
    <property type="project" value="TreeGrafter"/>
</dbReference>
<dbReference type="InterPro" id="IPR028082">
    <property type="entry name" value="Peripla_BP_I"/>
</dbReference>
<evidence type="ECO:0000256" key="5">
    <source>
        <dbReference type="ARBA" id="ARBA00022692"/>
    </source>
</evidence>
<evidence type="ECO:0000256" key="10">
    <source>
        <dbReference type="ARBA" id="ARBA00023136"/>
    </source>
</evidence>
<dbReference type="SMART" id="SM00044">
    <property type="entry name" value="CYCc"/>
    <property type="match status" value="1"/>
</dbReference>
<keyword evidence="13 15" id="KW-0456">Lyase</keyword>
<dbReference type="PRINTS" id="PR00255">
    <property type="entry name" value="NATPEPTIDER"/>
</dbReference>
<dbReference type="PANTHER" id="PTHR11920">
    <property type="entry name" value="GUANYLYL CYCLASE"/>
    <property type="match status" value="1"/>
</dbReference>